<dbReference type="AlphaFoldDB" id="A0A1T4SE71"/>
<protein>
    <submittedName>
        <fullName evidence="1">Uncharacterized protein</fullName>
    </submittedName>
</protein>
<gene>
    <name evidence="1" type="ORF">SAMN05428963_11078</name>
</gene>
<reference evidence="1 2" key="1">
    <citation type="submission" date="2017-02" db="EMBL/GenBank/DDBJ databases">
        <authorList>
            <person name="Peterson S.W."/>
        </authorList>
    </citation>
    <scope>NUCLEOTIDE SEQUENCE [LARGE SCALE GENOMIC DNA]</scope>
    <source>
        <strain evidence="1 2">USBA 369</strain>
    </source>
</reference>
<dbReference type="EMBL" id="FUXL01000010">
    <property type="protein sequence ID" value="SKA26436.1"/>
    <property type="molecule type" value="Genomic_DNA"/>
</dbReference>
<dbReference type="STRING" id="1365950.SAMN05428963_11078"/>
<proteinExistence type="predicted"/>
<name>A0A1T4SE71_9HYPH</name>
<evidence type="ECO:0000313" key="1">
    <source>
        <dbReference type="EMBL" id="SKA26436.1"/>
    </source>
</evidence>
<keyword evidence="2" id="KW-1185">Reference proteome</keyword>
<accession>A0A1T4SE71</accession>
<dbReference type="Proteomes" id="UP000190135">
    <property type="component" value="Unassembled WGS sequence"/>
</dbReference>
<dbReference type="RefSeq" id="WP_078709184.1">
    <property type="nucleotide sequence ID" value="NZ_FUXL01000010.1"/>
</dbReference>
<sequence>MIVEKGRSYLDSLGRRFECRGFGERTGLAMGYAVDLRRKNRRHRPAGFDEQKGDVLGCTGTFLVCPWPDNDWTVVAYGEQRNRPTGGDAA</sequence>
<evidence type="ECO:0000313" key="2">
    <source>
        <dbReference type="Proteomes" id="UP000190135"/>
    </source>
</evidence>
<organism evidence="1 2">
    <name type="scientific">Consotaella salsifontis</name>
    <dbReference type="NCBI Taxonomy" id="1365950"/>
    <lineage>
        <taxon>Bacteria</taxon>
        <taxon>Pseudomonadati</taxon>
        <taxon>Pseudomonadota</taxon>
        <taxon>Alphaproteobacteria</taxon>
        <taxon>Hyphomicrobiales</taxon>
        <taxon>Aurantimonadaceae</taxon>
        <taxon>Consotaella</taxon>
    </lineage>
</organism>